<evidence type="ECO:0000256" key="6">
    <source>
        <dbReference type="ARBA" id="ARBA00023136"/>
    </source>
</evidence>
<feature type="transmembrane region" description="Helical" evidence="8">
    <location>
        <begin position="265"/>
        <end position="295"/>
    </location>
</feature>
<comment type="similarity">
    <text evidence="2">Belongs to the LU7TM family.</text>
</comment>
<dbReference type="InterPro" id="IPR053937">
    <property type="entry name" value="GOST_TM"/>
</dbReference>
<keyword evidence="13" id="KW-1185">Reference proteome</keyword>
<feature type="transmembrane region" description="Helical" evidence="8">
    <location>
        <begin position="197"/>
        <end position="219"/>
    </location>
</feature>
<dbReference type="GO" id="GO:0042147">
    <property type="term" value="P:retrograde transport, endosome to Golgi"/>
    <property type="evidence" value="ECO:0007669"/>
    <property type="project" value="TreeGrafter"/>
</dbReference>
<dbReference type="Pfam" id="PF21902">
    <property type="entry name" value="PTM1-like_N"/>
    <property type="match status" value="1"/>
</dbReference>
<comment type="subcellular location">
    <subcellularLocation>
        <location evidence="1">Membrane</location>
        <topology evidence="1">Multi-pass membrane protein</topology>
    </subcellularLocation>
</comment>
<feature type="chain" id="PRO_5040219366" description="Membrane protein PTM1" evidence="9">
    <location>
        <begin position="28"/>
        <end position="552"/>
    </location>
</feature>
<evidence type="ECO:0000256" key="4">
    <source>
        <dbReference type="ARBA" id="ARBA00022729"/>
    </source>
</evidence>
<evidence type="ECO:0000256" key="8">
    <source>
        <dbReference type="SAM" id="Phobius"/>
    </source>
</evidence>
<keyword evidence="4 9" id="KW-0732">Signal</keyword>
<feature type="transmembrane region" description="Helical" evidence="8">
    <location>
        <begin position="336"/>
        <end position="360"/>
    </location>
</feature>
<evidence type="ECO:0000256" key="3">
    <source>
        <dbReference type="ARBA" id="ARBA00022692"/>
    </source>
</evidence>
<feature type="domain" description="PTM1-like N-terminal" evidence="11">
    <location>
        <begin position="37"/>
        <end position="184"/>
    </location>
</feature>
<evidence type="ECO:0000256" key="1">
    <source>
        <dbReference type="ARBA" id="ARBA00004141"/>
    </source>
</evidence>
<reference evidence="12" key="2">
    <citation type="submission" date="2021-01" db="EMBL/GenBank/DDBJ databases">
        <authorList>
            <person name="Schikora-Tamarit M.A."/>
        </authorList>
    </citation>
    <scope>NUCLEOTIDE SEQUENCE</scope>
    <source>
        <strain evidence="12">CBS2887</strain>
    </source>
</reference>
<evidence type="ECO:0008006" key="14">
    <source>
        <dbReference type="Google" id="ProtNLM"/>
    </source>
</evidence>
<dbReference type="InterPro" id="IPR053938">
    <property type="entry name" value="PTM1-like_N"/>
</dbReference>
<organism evidence="12 13">
    <name type="scientific">Wickerhamomyces pijperi</name>
    <name type="common">Yeast</name>
    <name type="synonym">Pichia pijperi</name>
    <dbReference type="NCBI Taxonomy" id="599730"/>
    <lineage>
        <taxon>Eukaryota</taxon>
        <taxon>Fungi</taxon>
        <taxon>Dikarya</taxon>
        <taxon>Ascomycota</taxon>
        <taxon>Saccharomycotina</taxon>
        <taxon>Saccharomycetes</taxon>
        <taxon>Phaffomycetales</taxon>
        <taxon>Wickerhamomycetaceae</taxon>
        <taxon>Wickerhamomyces</taxon>
    </lineage>
</organism>
<feature type="transmembrane region" description="Helical" evidence="8">
    <location>
        <begin position="425"/>
        <end position="442"/>
    </location>
</feature>
<keyword evidence="3 8" id="KW-0812">Transmembrane</keyword>
<keyword evidence="6 8" id="KW-0472">Membrane</keyword>
<dbReference type="GO" id="GO:0005829">
    <property type="term" value="C:cytosol"/>
    <property type="evidence" value="ECO:0007669"/>
    <property type="project" value="GOC"/>
</dbReference>
<keyword evidence="5 8" id="KW-1133">Transmembrane helix</keyword>
<dbReference type="AlphaFoldDB" id="A0A9P8Q0F5"/>
<dbReference type="Pfam" id="PF06814">
    <property type="entry name" value="GOST_TM"/>
    <property type="match status" value="1"/>
</dbReference>
<feature type="compositionally biased region" description="Acidic residues" evidence="7">
    <location>
        <begin position="503"/>
        <end position="514"/>
    </location>
</feature>
<evidence type="ECO:0000259" key="11">
    <source>
        <dbReference type="Pfam" id="PF21902"/>
    </source>
</evidence>
<dbReference type="PANTHER" id="PTHR21229">
    <property type="entry name" value="LUNG SEVEN TRANSMEMBRANE RECEPTOR"/>
    <property type="match status" value="1"/>
</dbReference>
<dbReference type="InterPro" id="IPR009637">
    <property type="entry name" value="GPR107/GPR108-like"/>
</dbReference>
<dbReference type="OrthoDB" id="19932at2759"/>
<accession>A0A9P8Q0F5</accession>
<name>A0A9P8Q0F5_WICPI</name>
<feature type="transmembrane region" description="Helical" evidence="8">
    <location>
        <begin position="307"/>
        <end position="324"/>
    </location>
</feature>
<comment type="caution">
    <text evidence="12">The sequence shown here is derived from an EMBL/GenBank/DDBJ whole genome shotgun (WGS) entry which is preliminary data.</text>
</comment>
<sequence>MKIINVISSPIQFILSLSLLTFNLASANRDYISNLETQACTGMYQRDAWGGSVAPFISTNLKSFGNSEGETPDISIVVFEYKDISLLGYATQAEADGYSYTKTKYVCDSAALSSGYCSEGELGSFIYNSTAVIGKNSSEIKIYSLSEFGVDKALNYHVLNTGYYCVASYSPSSSKYKIDINFRNSFGNIAASEYPKLTLYAVLAICYAASFAYYGFQFWKHKHEILPLQKYFLSFFIFLTVENVLIWSFYDLTNRKGERDAGVKVYMVFISLLNSIKFTFSFFLLLVICLGYGIVYPKLDKSVMLKCKILAGVHFVAAVFYSIANYLKSAEKADVLAGISSLPITIATAVFYVVTLKSLTTTTQLLASQKQIVKLKMYRHLFRIIFTSLIILILGVFVSSFVFLGLSSIDLIEQHWKTRFFYFDFWPSLVYFVIFNLVAFIWRPTDTSYMLVASQQLPTDPSNAADFELDDVGSLQGEYENVRDDDSFDLDTFDHRDRNTDRDADDFEFDIENESNDRSNDSTAQDESTTKKNNSKESENPFADPENPFTQK</sequence>
<dbReference type="GO" id="GO:0016020">
    <property type="term" value="C:membrane"/>
    <property type="evidence" value="ECO:0007669"/>
    <property type="project" value="UniProtKB-SubCell"/>
</dbReference>
<reference evidence="12" key="1">
    <citation type="journal article" date="2021" name="Open Biol.">
        <title>Shared evolutionary footprints suggest mitochondrial oxidative damage underlies multiple complex I losses in fungi.</title>
        <authorList>
            <person name="Schikora-Tamarit M.A."/>
            <person name="Marcet-Houben M."/>
            <person name="Nosek J."/>
            <person name="Gabaldon T."/>
        </authorList>
    </citation>
    <scope>NUCLEOTIDE SEQUENCE</scope>
    <source>
        <strain evidence="12">CBS2887</strain>
    </source>
</reference>
<evidence type="ECO:0000256" key="7">
    <source>
        <dbReference type="SAM" id="MobiDB-lite"/>
    </source>
</evidence>
<dbReference type="EMBL" id="JAEUBG010004316">
    <property type="protein sequence ID" value="KAH3681698.1"/>
    <property type="molecule type" value="Genomic_DNA"/>
</dbReference>
<feature type="transmembrane region" description="Helical" evidence="8">
    <location>
        <begin position="231"/>
        <end position="250"/>
    </location>
</feature>
<dbReference type="Proteomes" id="UP000774326">
    <property type="component" value="Unassembled WGS sequence"/>
</dbReference>
<feature type="domain" description="GOST seven transmembrane" evidence="10">
    <location>
        <begin position="195"/>
        <end position="448"/>
    </location>
</feature>
<evidence type="ECO:0000256" key="2">
    <source>
        <dbReference type="ARBA" id="ARBA00007883"/>
    </source>
</evidence>
<evidence type="ECO:0000256" key="5">
    <source>
        <dbReference type="ARBA" id="ARBA00022989"/>
    </source>
</evidence>
<feature type="region of interest" description="Disordered" evidence="7">
    <location>
        <begin position="499"/>
        <end position="552"/>
    </location>
</feature>
<dbReference type="GO" id="GO:0005794">
    <property type="term" value="C:Golgi apparatus"/>
    <property type="evidence" value="ECO:0007669"/>
    <property type="project" value="TreeGrafter"/>
</dbReference>
<evidence type="ECO:0000313" key="13">
    <source>
        <dbReference type="Proteomes" id="UP000774326"/>
    </source>
</evidence>
<gene>
    <name evidence="12" type="ORF">WICPIJ_007343</name>
</gene>
<feature type="transmembrane region" description="Helical" evidence="8">
    <location>
        <begin position="381"/>
        <end position="405"/>
    </location>
</feature>
<feature type="signal peptide" evidence="9">
    <location>
        <begin position="1"/>
        <end position="27"/>
    </location>
</feature>
<protein>
    <recommendedName>
        <fullName evidence="14">Membrane protein PTM1</fullName>
    </recommendedName>
</protein>
<evidence type="ECO:0000256" key="9">
    <source>
        <dbReference type="SAM" id="SignalP"/>
    </source>
</evidence>
<proteinExistence type="inferred from homology"/>
<evidence type="ECO:0000259" key="10">
    <source>
        <dbReference type="Pfam" id="PF06814"/>
    </source>
</evidence>
<dbReference type="PANTHER" id="PTHR21229:SF1">
    <property type="entry name" value="GH17801P"/>
    <property type="match status" value="1"/>
</dbReference>
<feature type="compositionally biased region" description="Basic and acidic residues" evidence="7">
    <location>
        <begin position="528"/>
        <end position="539"/>
    </location>
</feature>
<evidence type="ECO:0000313" key="12">
    <source>
        <dbReference type="EMBL" id="KAH3681698.1"/>
    </source>
</evidence>